<keyword evidence="2" id="KW-0547">Nucleotide-binding</keyword>
<keyword evidence="4" id="KW-0175">Coiled coil</keyword>
<dbReference type="InterPro" id="IPR027417">
    <property type="entry name" value="P-loop_NTPase"/>
</dbReference>
<evidence type="ECO:0000256" key="1">
    <source>
        <dbReference type="ARBA" id="ARBA00006512"/>
    </source>
</evidence>
<evidence type="ECO:0000259" key="5">
    <source>
        <dbReference type="Pfam" id="PF03135"/>
    </source>
</evidence>
<dbReference type="Pfam" id="PF03135">
    <property type="entry name" value="CagE_TrbE_VirB"/>
    <property type="match status" value="1"/>
</dbReference>
<dbReference type="PANTHER" id="PTHR30121">
    <property type="entry name" value="UNCHARACTERIZED PROTEIN YJGR-RELATED"/>
    <property type="match status" value="1"/>
</dbReference>
<dbReference type="GO" id="GO:0005524">
    <property type="term" value="F:ATP binding"/>
    <property type="evidence" value="ECO:0007669"/>
    <property type="project" value="UniProtKB-KW"/>
</dbReference>
<feature type="domain" description="TraG P-loop" evidence="6">
    <location>
        <begin position="587"/>
        <end position="747"/>
    </location>
</feature>
<dbReference type="InterPro" id="IPR018145">
    <property type="entry name" value="CagE_TrbE_VirB_cntrl_dom"/>
</dbReference>
<dbReference type="PANTHER" id="PTHR30121:SF12">
    <property type="entry name" value="TYPE IV SECRETION SYSTEM PROTEIN CAGE"/>
    <property type="match status" value="1"/>
</dbReference>
<dbReference type="Proteomes" id="UP000316562">
    <property type="component" value="Unassembled WGS sequence"/>
</dbReference>
<dbReference type="Gene3D" id="3.40.50.300">
    <property type="entry name" value="P-loop containing nucleotide triphosphate hydrolases"/>
    <property type="match status" value="2"/>
</dbReference>
<dbReference type="InterPro" id="IPR051162">
    <property type="entry name" value="T4SS_component"/>
</dbReference>
<organism evidence="7 8">
    <name type="scientific">Acididesulfobacter guangdongensis</name>
    <dbReference type="NCBI Taxonomy" id="2597225"/>
    <lineage>
        <taxon>Bacteria</taxon>
        <taxon>Deltaproteobacteria</taxon>
        <taxon>Candidatus Acidulodesulfobacterales</taxon>
        <taxon>Candidatus Acididesulfobacter</taxon>
    </lineage>
</organism>
<evidence type="ECO:0000256" key="4">
    <source>
        <dbReference type="SAM" id="Coils"/>
    </source>
</evidence>
<sequence length="825" mass="95327">MIDLKKYTKANLKPSVSELLPIFSLANPDVIRLKDEGLCALYKVRGIDSETFGSDFISYYADRLEDALKGLGENWTVSFFLIRKRNYYYPDIEFKSSVSKYIDEKYKERVLRNKNYVNNIYISFIYRENRSKLKIFKKVFERDGKKITEKVKSLSEKKTKEDVIKELKERLRLINKELEGIAESLPKLGLERLKDEELLAAYYFVVNPAQDLRQGGIRLPDYAFLDEYLTDFTVDADYEEAIKLDSSVYKVLSVKDYPQETYPGVLDGLLSLDKELKFSCSFSFLSKEKAKSLMKKRRRHYFVTRKSLLHQASETATGEETKLIDPTKMSYVYDTEEAMQELDLVRPFGIASVNFIAWGKAEKEAEETSAKITGVLKDRGYQVLTESLNKISAYFSAVPGGDKLNPRSFMVSLGNFVDYIPFRTILIGDKFNFYLKAPALCALETKHKTLFYFNFHVKDVGHTVIFGPTGAGKSVILNFLAAQYMKYDPQVYFFDFGYTAEILSLAQNGLHVDFKPEKRTYLNPVSLISKKGGKSFLRDFLQVLIESFGYAMDDEDLKQLWKAIELVANLPKNKHVIESFLSVLPTNLSDKLRPWVTGEYKNYFNNPVDMLNLSKYTVFEMKNLSGDNNSKVIPPLLMYLFERIDSSLTSLIPTIIILDESWFELQHPIFAGKMQEWLQTLRKLNTIVVFATQDPMHVAENQKMLSSVLTNVSTKIFLPNYKADTTDMKNLYINTFGLTENEFEMVVKGTPQRDYLIKQENITRMAQLSLDENITSLIQSDEYARRLAKAVKLKGGEDWFKDYVEHYKKRTPLKEVEDLSEYFVN</sequence>
<evidence type="ECO:0000259" key="6">
    <source>
        <dbReference type="Pfam" id="PF19044"/>
    </source>
</evidence>
<gene>
    <name evidence="7" type="ORF">EVJ46_06040</name>
</gene>
<evidence type="ECO:0000313" key="7">
    <source>
        <dbReference type="EMBL" id="RZD16565.1"/>
    </source>
</evidence>
<dbReference type="AlphaFoldDB" id="A0A519BH17"/>
<evidence type="ECO:0000313" key="8">
    <source>
        <dbReference type="Proteomes" id="UP000316562"/>
    </source>
</evidence>
<comment type="caution">
    <text evidence="7">The sequence shown here is derived from an EMBL/GenBank/DDBJ whole genome shotgun (WGS) entry which is preliminary data.</text>
</comment>
<feature type="coiled-coil region" evidence="4">
    <location>
        <begin position="157"/>
        <end position="184"/>
    </location>
</feature>
<feature type="domain" description="CagE TrbE VirB component of type IV transporter system central" evidence="5">
    <location>
        <begin position="195"/>
        <end position="407"/>
    </location>
</feature>
<comment type="similarity">
    <text evidence="1">Belongs to the TrbE/VirB4 family.</text>
</comment>
<name>A0A519BH17_ACIG2</name>
<dbReference type="InterPro" id="IPR043964">
    <property type="entry name" value="P-loop_TraG"/>
</dbReference>
<reference evidence="7 8" key="1">
    <citation type="journal article" date="2019" name="ISME J.">
        <title>Insights into ecological role of a new deltaproteobacterial order Candidatus Acidulodesulfobacterales by metagenomics and metatranscriptomics.</title>
        <authorList>
            <person name="Tan S."/>
            <person name="Liu J."/>
            <person name="Fang Y."/>
            <person name="Hedlund B.P."/>
            <person name="Lian Z.H."/>
            <person name="Huang L.Y."/>
            <person name="Li J.T."/>
            <person name="Huang L.N."/>
            <person name="Li W.J."/>
            <person name="Jiang H.C."/>
            <person name="Dong H.L."/>
            <person name="Shu W.S."/>
        </authorList>
    </citation>
    <scope>NUCLEOTIDE SEQUENCE [LARGE SCALE GENOMIC DNA]</scope>
    <source>
        <strain evidence="7">AP2</strain>
    </source>
</reference>
<evidence type="ECO:0000256" key="2">
    <source>
        <dbReference type="ARBA" id="ARBA00022741"/>
    </source>
</evidence>
<keyword evidence="3" id="KW-0067">ATP-binding</keyword>
<evidence type="ECO:0000256" key="3">
    <source>
        <dbReference type="ARBA" id="ARBA00022840"/>
    </source>
</evidence>
<proteinExistence type="inferred from homology"/>
<accession>A0A519BH17</accession>
<dbReference type="SUPFAM" id="SSF52540">
    <property type="entry name" value="P-loop containing nucleoside triphosphate hydrolases"/>
    <property type="match status" value="1"/>
</dbReference>
<dbReference type="EMBL" id="SGBC01000002">
    <property type="protein sequence ID" value="RZD16565.1"/>
    <property type="molecule type" value="Genomic_DNA"/>
</dbReference>
<dbReference type="Pfam" id="PF19044">
    <property type="entry name" value="P-loop_TraG"/>
    <property type="match status" value="1"/>
</dbReference>
<protein>
    <submittedName>
        <fullName evidence="7">Uncharacterized protein</fullName>
    </submittedName>
</protein>